<feature type="domain" description="Ketosynthase family 3 (KS3)" evidence="7">
    <location>
        <begin position="43"/>
        <end position="440"/>
    </location>
</feature>
<dbReference type="InterPro" id="IPR049900">
    <property type="entry name" value="PKS_mFAS_DH"/>
</dbReference>
<reference evidence="9 10" key="1">
    <citation type="submission" date="2016-10" db="EMBL/GenBank/DDBJ databases">
        <title>Genome sequence of the ascomycete fungus Penicillium subrubescens.</title>
        <authorList>
            <person name="De Vries R.P."/>
            <person name="Peng M."/>
            <person name="Dilokpimol A."/>
            <person name="Hilden K."/>
            <person name="Makela M.R."/>
            <person name="Grigoriev I."/>
            <person name="Riley R."/>
            <person name="Granchi Z."/>
        </authorList>
    </citation>
    <scope>NUCLEOTIDE SEQUENCE [LARGE SCALE GENOMIC DNA]</scope>
    <source>
        <strain evidence="9 10">CBS 132785</strain>
    </source>
</reference>
<keyword evidence="5" id="KW-0511">Multifunctional enzyme</keyword>
<dbReference type="SMART" id="SM00826">
    <property type="entry name" value="PKS_DH"/>
    <property type="match status" value="1"/>
</dbReference>
<dbReference type="SMART" id="SM00825">
    <property type="entry name" value="PKS_KS"/>
    <property type="match status" value="1"/>
</dbReference>
<evidence type="ECO:0000256" key="3">
    <source>
        <dbReference type="ARBA" id="ARBA00022603"/>
    </source>
</evidence>
<dbReference type="PROSITE" id="PS00606">
    <property type="entry name" value="KS3_1"/>
    <property type="match status" value="1"/>
</dbReference>
<dbReference type="GO" id="GO:0004312">
    <property type="term" value="F:fatty acid synthase activity"/>
    <property type="evidence" value="ECO:0007669"/>
    <property type="project" value="TreeGrafter"/>
</dbReference>
<accession>A0A1Q5UH26</accession>
<dbReference type="GO" id="GO:0006633">
    <property type="term" value="P:fatty acid biosynthetic process"/>
    <property type="evidence" value="ECO:0007669"/>
    <property type="project" value="InterPro"/>
</dbReference>
<feature type="active site" description="Proton donor; for dehydratase activity" evidence="6">
    <location>
        <position position="1060"/>
    </location>
</feature>
<dbReference type="InterPro" id="IPR049551">
    <property type="entry name" value="PKS_DH_C"/>
</dbReference>
<dbReference type="GO" id="GO:0004315">
    <property type="term" value="F:3-oxoacyl-[acyl-carrier-protein] synthase activity"/>
    <property type="evidence" value="ECO:0007669"/>
    <property type="project" value="InterPro"/>
</dbReference>
<keyword evidence="1" id="KW-0596">Phosphopantetheine</keyword>
<dbReference type="Gene3D" id="3.40.50.150">
    <property type="entry name" value="Vaccinia Virus protein VP39"/>
    <property type="match status" value="1"/>
</dbReference>
<evidence type="ECO:0000259" key="8">
    <source>
        <dbReference type="PROSITE" id="PS52019"/>
    </source>
</evidence>
<dbReference type="InterPro" id="IPR050091">
    <property type="entry name" value="PKS_NRPS_Biosynth_Enz"/>
</dbReference>
<dbReference type="Proteomes" id="UP000186955">
    <property type="component" value="Unassembled WGS sequence"/>
</dbReference>
<sequence length="1743" mass="193358">MGELIDHTVNHQLPLVVDTAARIGVEETQNCQDDLDLEDKPVPFPIAIVGMAMRLPGGVSCEEEFWDFLINKRDGLCKVPDTRYNIDAFYQGSRPGAIRTKHGYFLEHDIRHFDPEFFGLSKIEAAKLDPQQRMLLEITWECMENGGQVGWRGKNIGCYVGVFGEDWLDVKIRDPQDHDRYRVVGAGPYALSNRVSYEYDLGGPSMTIQTGCSSSLVGLHEACQALYSGECSSALVAGTNLIFTPTMTTSMSDNMVISESGVCRTFDAAADGYGRGEAVNAIFIKPLDKALRDGDPVRAVIRSSATNCDGKTSSITTPGSAAQERLIRKAYKKAGLDVSSTGLFECHGTGTTVGDLAETSVVGKIFGDKGIHIGAVKPNVGHSEGASGITSVIHSVLALENRTIPPNAHFQDPNPNNGPQLLVVSAKSKYSLNRQIDRLQAYLESTKSPLSDIAYTLGLRREHLTHRAFAVTQSDGKISPFERSVSVRAPTVFVFTGQGAQWPGMGRQLIEKAQGFREDIQMMDRVLQGLKSKPLWSLEDELLKCDDQSRVAEAEFAQPLCTAVQIGLVNLLRAWGTTPDAVVGHSSGEIAAGYASGALSAEMAILIAYFRGQAMKDQSSRPGGMAAVGLGPEQVEPFLKPGVVVGCYNSPESVTLSGDSEILTEVLDNIHGDSQDTFCRKLAVNVAYHSHHMADAGEVYEKMVAPNFYHQPSMIPMYSTVTGTIVTDPSILSPSYWRRNLQSPVLFHTAIERILKDDTLSKLFLEVGPHSALSGPIRQSIKLANTGEHRYIPTIIRDKESWRSLLAAAGNLHTHGASIDLRHIIPRGKVVTKLPPYCWQHTEKYWDEPRIVHDWRHRQYPHHELLGSQILESNHLEPCWRNILKLENVLWLLDHKLGTDIVFPAAGYVAMAGEAVRRVTGSSDYSLRNVFIRSALIIEDSVEILTSLRPEKLTDHVDSLWFDFTISTFQNGKWKKHIVGQVRGGAEQEYGVPSRQSYPRQVDSDKWYHALSKRGLNYGDHFRGLEQITASSTTQQASAVLHSDEPPLDSYYALHPTCIDECFQLLSVAATQGISRRMTKMCIPTAIESLYVTEGRGPMDLNVSCETIGGTLEANSELFSNNCVSLRMERGFFFSINDPESDDINTPLASNLHWTPHIDYLPFREQLPPHEPAFDGKTMARLTSTCVAEAYRLTKNSTPVSDHLEKYHVWLQDLYLKIKEKSPEIIPEMREEDVSVLSVCGPYADALNKKGRESHPWLIPSLELLHRVCFNLHDVLEGRINPLELLMENAGMKEFFDAMCAISPCEDFIALLGQSYPGIRILEIGAGTGGLTSTALKTLNPESGRIYSRYTFTDISPGFIADAQERFHEYDAVEYATLDISRDPEEQGYVPESYDLILAGNVLHATAQISSTLKNVRKLLAPGGRLLMQELSGDNPMINFITGILPGWWLGENDGRSNSPALSVERWHDELTKANFTGVDAVRYANDRPLSLTTVILSRTKAADDNAIGGQIGLLYLSHITEWGRELEKALTLAGYTVTWYTLQEKAPTGCDLISLLDLEGPFFQYLSADEYDLFRNYLSTLAESHLLWITKSLQITCDDPGFALVLGMARTLRNELSSKFATVEVDQFDDISIASVLKVLRALKVQSQRPWLDPDYEYALQDGKILLPRIQWSSLDQQLTDVPHLSAARSLDIEFNGIFDSLTWAISMSPVSQSDLKEHEVEIDMKYVGMNFRKHIIPAGCA</sequence>
<dbReference type="Pfam" id="PF00698">
    <property type="entry name" value="Acyl_transf_1"/>
    <property type="match status" value="1"/>
</dbReference>
<dbReference type="EMBL" id="MNBE01000273">
    <property type="protein sequence ID" value="OKP11762.1"/>
    <property type="molecule type" value="Genomic_DNA"/>
</dbReference>
<dbReference type="PANTHER" id="PTHR43775">
    <property type="entry name" value="FATTY ACID SYNTHASE"/>
    <property type="match status" value="1"/>
</dbReference>
<keyword evidence="3" id="KW-0489">Methyltransferase</keyword>
<evidence type="ECO:0000256" key="4">
    <source>
        <dbReference type="ARBA" id="ARBA00022679"/>
    </source>
</evidence>
<proteinExistence type="predicted"/>
<keyword evidence="10" id="KW-1185">Reference proteome</keyword>
<dbReference type="InterPro" id="IPR016035">
    <property type="entry name" value="Acyl_Trfase/lysoPLipase"/>
</dbReference>
<evidence type="ECO:0000256" key="1">
    <source>
        <dbReference type="ARBA" id="ARBA00022450"/>
    </source>
</evidence>
<dbReference type="CDD" id="cd02440">
    <property type="entry name" value="AdoMet_MTases"/>
    <property type="match status" value="1"/>
</dbReference>
<feature type="region of interest" description="N-terminal hotdog fold" evidence="6">
    <location>
        <begin position="863"/>
        <end position="989"/>
    </location>
</feature>
<feature type="region of interest" description="C-terminal hotdog fold" evidence="6">
    <location>
        <begin position="999"/>
        <end position="1143"/>
    </location>
</feature>
<dbReference type="InterPro" id="IPR014043">
    <property type="entry name" value="Acyl_transferase_dom"/>
</dbReference>
<gene>
    <name evidence="9" type="ORF">PENSUB_2628</name>
</gene>
<dbReference type="InterPro" id="IPR013217">
    <property type="entry name" value="Methyltransf_12"/>
</dbReference>
<dbReference type="InterPro" id="IPR014030">
    <property type="entry name" value="Ketoacyl_synth_N"/>
</dbReference>
<keyword evidence="2" id="KW-0597">Phosphoprotein</keyword>
<protein>
    <submittedName>
        <fullName evidence="9">Lovastatin diketide synthase LovF</fullName>
    </submittedName>
</protein>
<dbReference type="GO" id="GO:0008168">
    <property type="term" value="F:methyltransferase activity"/>
    <property type="evidence" value="ECO:0007669"/>
    <property type="project" value="UniProtKB-KW"/>
</dbReference>
<keyword evidence="4" id="KW-0808">Transferase</keyword>
<dbReference type="GO" id="GO:0032259">
    <property type="term" value="P:methylation"/>
    <property type="evidence" value="ECO:0007669"/>
    <property type="project" value="UniProtKB-KW"/>
</dbReference>
<evidence type="ECO:0000256" key="5">
    <source>
        <dbReference type="ARBA" id="ARBA00023268"/>
    </source>
</evidence>
<dbReference type="Pfam" id="PF14765">
    <property type="entry name" value="PS-DH"/>
    <property type="match status" value="1"/>
</dbReference>
<feature type="domain" description="PKS/mFAS DH" evidence="8">
    <location>
        <begin position="863"/>
        <end position="1143"/>
    </location>
</feature>
<dbReference type="InterPro" id="IPR016036">
    <property type="entry name" value="Malonyl_transacylase_ACP-bd"/>
</dbReference>
<dbReference type="GO" id="GO:0044550">
    <property type="term" value="P:secondary metabolite biosynthetic process"/>
    <property type="evidence" value="ECO:0007669"/>
    <property type="project" value="TreeGrafter"/>
</dbReference>
<dbReference type="InterPro" id="IPR018201">
    <property type="entry name" value="Ketoacyl_synth_AS"/>
</dbReference>
<evidence type="ECO:0000256" key="2">
    <source>
        <dbReference type="ARBA" id="ARBA00022553"/>
    </source>
</evidence>
<dbReference type="InterPro" id="IPR042104">
    <property type="entry name" value="PKS_dehydratase_sf"/>
</dbReference>
<dbReference type="Pfam" id="PF02801">
    <property type="entry name" value="Ketoacyl-synt_C"/>
    <property type="match status" value="1"/>
</dbReference>
<dbReference type="Gene3D" id="3.40.366.10">
    <property type="entry name" value="Malonyl-Coenzyme A Acyl Carrier Protein, domain 2"/>
    <property type="match status" value="1"/>
</dbReference>
<dbReference type="InterPro" id="IPR020841">
    <property type="entry name" value="PKS_Beta-ketoAc_synthase_dom"/>
</dbReference>
<dbReference type="GO" id="GO:1901336">
    <property type="term" value="P:lactone biosynthetic process"/>
    <property type="evidence" value="ECO:0007669"/>
    <property type="project" value="UniProtKB-ARBA"/>
</dbReference>
<dbReference type="PANTHER" id="PTHR43775:SF49">
    <property type="entry name" value="SYNTHASE, PUTATIVE (JCVI)-RELATED"/>
    <property type="match status" value="1"/>
</dbReference>
<organism evidence="9 10">
    <name type="scientific">Penicillium subrubescens</name>
    <dbReference type="NCBI Taxonomy" id="1316194"/>
    <lineage>
        <taxon>Eukaryota</taxon>
        <taxon>Fungi</taxon>
        <taxon>Dikarya</taxon>
        <taxon>Ascomycota</taxon>
        <taxon>Pezizomycotina</taxon>
        <taxon>Eurotiomycetes</taxon>
        <taxon>Eurotiomycetidae</taxon>
        <taxon>Eurotiales</taxon>
        <taxon>Aspergillaceae</taxon>
        <taxon>Penicillium</taxon>
    </lineage>
</organism>
<dbReference type="InterPro" id="IPR016039">
    <property type="entry name" value="Thiolase-like"/>
</dbReference>
<dbReference type="Pfam" id="PF21089">
    <property type="entry name" value="PKS_DH_N"/>
    <property type="match status" value="1"/>
</dbReference>
<dbReference type="CDD" id="cd00833">
    <property type="entry name" value="PKS"/>
    <property type="match status" value="1"/>
</dbReference>
<comment type="caution">
    <text evidence="9">The sequence shown here is derived from an EMBL/GenBank/DDBJ whole genome shotgun (WGS) entry which is preliminary data.</text>
</comment>
<dbReference type="InterPro" id="IPR029063">
    <property type="entry name" value="SAM-dependent_MTases_sf"/>
</dbReference>
<evidence type="ECO:0000313" key="9">
    <source>
        <dbReference type="EMBL" id="OKP11762.1"/>
    </source>
</evidence>
<name>A0A1Q5UH26_9EURO</name>
<evidence type="ECO:0000256" key="6">
    <source>
        <dbReference type="PROSITE-ProRule" id="PRU01363"/>
    </source>
</evidence>
<dbReference type="Gene3D" id="3.30.70.3290">
    <property type="match status" value="1"/>
</dbReference>
<dbReference type="SUPFAM" id="SSF53335">
    <property type="entry name" value="S-adenosyl-L-methionine-dependent methyltransferases"/>
    <property type="match status" value="1"/>
</dbReference>
<dbReference type="Gene3D" id="3.40.47.10">
    <property type="match status" value="1"/>
</dbReference>
<dbReference type="InterPro" id="IPR014031">
    <property type="entry name" value="Ketoacyl_synth_C"/>
</dbReference>
<dbReference type="SUPFAM" id="SSF52151">
    <property type="entry name" value="FabD/lysophospholipase-like"/>
    <property type="match status" value="1"/>
</dbReference>
<evidence type="ECO:0000313" key="10">
    <source>
        <dbReference type="Proteomes" id="UP000186955"/>
    </source>
</evidence>
<dbReference type="InterPro" id="IPR020807">
    <property type="entry name" value="PKS_DH"/>
</dbReference>
<dbReference type="PROSITE" id="PS52004">
    <property type="entry name" value="KS3_2"/>
    <property type="match status" value="1"/>
</dbReference>
<dbReference type="SUPFAM" id="SSF55048">
    <property type="entry name" value="Probable ACP-binding domain of malonyl-CoA ACP transacylase"/>
    <property type="match status" value="1"/>
</dbReference>
<dbReference type="InterPro" id="IPR001227">
    <property type="entry name" value="Ac_transferase_dom_sf"/>
</dbReference>
<dbReference type="Pfam" id="PF22621">
    <property type="entry name" value="CurL-like_PKS_C"/>
    <property type="match status" value="1"/>
</dbReference>
<dbReference type="Gene3D" id="3.10.129.110">
    <property type="entry name" value="Polyketide synthase dehydratase"/>
    <property type="match status" value="1"/>
</dbReference>
<dbReference type="SMART" id="SM00827">
    <property type="entry name" value="PKS_AT"/>
    <property type="match status" value="1"/>
</dbReference>
<dbReference type="InterPro" id="IPR049552">
    <property type="entry name" value="PKS_DH_N"/>
</dbReference>
<dbReference type="PROSITE" id="PS52019">
    <property type="entry name" value="PKS_MFAS_DH"/>
    <property type="match status" value="1"/>
</dbReference>
<evidence type="ECO:0000259" key="7">
    <source>
        <dbReference type="PROSITE" id="PS52004"/>
    </source>
</evidence>
<dbReference type="Pfam" id="PF08242">
    <property type="entry name" value="Methyltransf_12"/>
    <property type="match status" value="1"/>
</dbReference>
<feature type="active site" description="Proton acceptor; for dehydratase activity" evidence="6">
    <location>
        <position position="895"/>
    </location>
</feature>
<dbReference type="Pfam" id="PF00109">
    <property type="entry name" value="ketoacyl-synt"/>
    <property type="match status" value="1"/>
</dbReference>
<dbReference type="SUPFAM" id="SSF53901">
    <property type="entry name" value="Thiolase-like"/>
    <property type="match status" value="1"/>
</dbReference>
<dbReference type="STRING" id="1316194.A0A1Q5UH26"/>